<organism evidence="2 3">
    <name type="scientific">Puccinia graminis f. sp. tritici</name>
    <dbReference type="NCBI Taxonomy" id="56615"/>
    <lineage>
        <taxon>Eukaryota</taxon>
        <taxon>Fungi</taxon>
        <taxon>Dikarya</taxon>
        <taxon>Basidiomycota</taxon>
        <taxon>Pucciniomycotina</taxon>
        <taxon>Pucciniomycetes</taxon>
        <taxon>Pucciniales</taxon>
        <taxon>Pucciniaceae</taxon>
        <taxon>Puccinia</taxon>
    </lineage>
</organism>
<feature type="region of interest" description="Disordered" evidence="1">
    <location>
        <begin position="27"/>
        <end position="52"/>
    </location>
</feature>
<comment type="caution">
    <text evidence="2">The sequence shown here is derived from an EMBL/GenBank/DDBJ whole genome shotgun (WGS) entry which is preliminary data.</text>
</comment>
<dbReference type="AlphaFoldDB" id="A0A5B0RES2"/>
<evidence type="ECO:0000313" key="3">
    <source>
        <dbReference type="Proteomes" id="UP000325313"/>
    </source>
</evidence>
<sequence length="52" mass="5981">MSSSAVYLPRTLRHAERHRHLSLLYDRPVGRGRGFKNGAFSDPQADSKNDRR</sequence>
<proteinExistence type="predicted"/>
<protein>
    <submittedName>
        <fullName evidence="2">Uncharacterized protein</fullName>
    </submittedName>
</protein>
<dbReference type="Proteomes" id="UP000325313">
    <property type="component" value="Unassembled WGS sequence"/>
</dbReference>
<evidence type="ECO:0000256" key="1">
    <source>
        <dbReference type="SAM" id="MobiDB-lite"/>
    </source>
</evidence>
<evidence type="ECO:0000313" key="2">
    <source>
        <dbReference type="EMBL" id="KAA1124381.1"/>
    </source>
</evidence>
<accession>A0A5B0RES2</accession>
<reference evidence="2 3" key="1">
    <citation type="submission" date="2019-05" db="EMBL/GenBank/DDBJ databases">
        <title>Emergence of the Ug99 lineage of the wheat stem rust pathogen through somatic hybridization.</title>
        <authorList>
            <person name="Li F."/>
            <person name="Upadhyaya N.M."/>
            <person name="Sperschneider J."/>
            <person name="Matny O."/>
            <person name="Nguyen-Phuc H."/>
            <person name="Mago R."/>
            <person name="Raley C."/>
            <person name="Miller M.E."/>
            <person name="Silverstein K.A.T."/>
            <person name="Henningsen E."/>
            <person name="Hirsch C.D."/>
            <person name="Visser B."/>
            <person name="Pretorius Z.A."/>
            <person name="Steffenson B.J."/>
            <person name="Schwessinger B."/>
            <person name="Dodds P.N."/>
            <person name="Figueroa M."/>
        </authorList>
    </citation>
    <scope>NUCLEOTIDE SEQUENCE [LARGE SCALE GENOMIC DNA]</scope>
    <source>
        <strain evidence="2 3">Ug99</strain>
    </source>
</reference>
<gene>
    <name evidence="2" type="ORF">PGTUg99_029703</name>
</gene>
<name>A0A5B0RES2_PUCGR</name>
<dbReference type="EMBL" id="VDEP01000204">
    <property type="protein sequence ID" value="KAA1124381.1"/>
    <property type="molecule type" value="Genomic_DNA"/>
</dbReference>